<dbReference type="AlphaFoldDB" id="A0A8H4RPG7"/>
<evidence type="ECO:0000313" key="2">
    <source>
        <dbReference type="EMBL" id="KAF4632928.1"/>
    </source>
</evidence>
<name>A0A8H4RPG7_9HELO</name>
<protein>
    <submittedName>
        <fullName evidence="2">Uncharacterized protein</fullName>
    </submittedName>
</protein>
<evidence type="ECO:0000313" key="3">
    <source>
        <dbReference type="Proteomes" id="UP000566819"/>
    </source>
</evidence>
<feature type="region of interest" description="Disordered" evidence="1">
    <location>
        <begin position="80"/>
        <end position="131"/>
    </location>
</feature>
<evidence type="ECO:0000256" key="1">
    <source>
        <dbReference type="SAM" id="MobiDB-lite"/>
    </source>
</evidence>
<organism evidence="2 3">
    <name type="scientific">Cudoniella acicularis</name>
    <dbReference type="NCBI Taxonomy" id="354080"/>
    <lineage>
        <taxon>Eukaryota</taxon>
        <taxon>Fungi</taxon>
        <taxon>Dikarya</taxon>
        <taxon>Ascomycota</taxon>
        <taxon>Pezizomycotina</taxon>
        <taxon>Leotiomycetes</taxon>
        <taxon>Helotiales</taxon>
        <taxon>Tricladiaceae</taxon>
        <taxon>Cudoniella</taxon>
    </lineage>
</organism>
<dbReference type="EMBL" id="JAAMPI010000305">
    <property type="protein sequence ID" value="KAF4632928.1"/>
    <property type="molecule type" value="Genomic_DNA"/>
</dbReference>
<accession>A0A8H4RPG7</accession>
<sequence length="131" mass="14683">MIGTTSSYLYSIYDTIFGNDLRSLLLVRQAIRSLVTTNIITPRILREDSAISDDGEDHKYDKGEKTHACFEGGVVTGKLEEDRDHIDRDKDYGSAYSGYSEEDKHSPRLEKLYREDTSASGGENGVNLLKS</sequence>
<gene>
    <name evidence="2" type="ORF">G7Y89_g5198</name>
</gene>
<feature type="compositionally biased region" description="Basic and acidic residues" evidence="1">
    <location>
        <begin position="80"/>
        <end position="92"/>
    </location>
</feature>
<reference evidence="2 3" key="1">
    <citation type="submission" date="2020-03" db="EMBL/GenBank/DDBJ databases">
        <title>Draft Genome Sequence of Cudoniella acicularis.</title>
        <authorList>
            <person name="Buettner E."/>
            <person name="Kellner H."/>
        </authorList>
    </citation>
    <scope>NUCLEOTIDE SEQUENCE [LARGE SCALE GENOMIC DNA]</scope>
    <source>
        <strain evidence="2 3">DSM 108380</strain>
    </source>
</reference>
<comment type="caution">
    <text evidence="2">The sequence shown here is derived from an EMBL/GenBank/DDBJ whole genome shotgun (WGS) entry which is preliminary data.</text>
</comment>
<keyword evidence="3" id="KW-1185">Reference proteome</keyword>
<proteinExistence type="predicted"/>
<dbReference type="Proteomes" id="UP000566819">
    <property type="component" value="Unassembled WGS sequence"/>
</dbReference>
<feature type="compositionally biased region" description="Basic and acidic residues" evidence="1">
    <location>
        <begin position="101"/>
        <end position="117"/>
    </location>
</feature>